<protein>
    <submittedName>
        <fullName evidence="1">Uncharacterized protein</fullName>
    </submittedName>
</protein>
<reference evidence="1" key="1">
    <citation type="submission" date="2018-02" db="EMBL/GenBank/DDBJ databases">
        <title>Rhizophora mucronata_Transcriptome.</title>
        <authorList>
            <person name="Meera S.P."/>
            <person name="Sreeshan A."/>
            <person name="Augustine A."/>
        </authorList>
    </citation>
    <scope>NUCLEOTIDE SEQUENCE</scope>
    <source>
        <tissue evidence="1">Leaf</tissue>
    </source>
</reference>
<name>A0A2P2QD44_RHIMU</name>
<accession>A0A2P2QD44</accession>
<dbReference type="EMBL" id="GGEC01084407">
    <property type="protein sequence ID" value="MBX64891.1"/>
    <property type="molecule type" value="Transcribed_RNA"/>
</dbReference>
<evidence type="ECO:0000313" key="1">
    <source>
        <dbReference type="EMBL" id="MBX64891.1"/>
    </source>
</evidence>
<organism evidence="1">
    <name type="scientific">Rhizophora mucronata</name>
    <name type="common">Asiatic mangrove</name>
    <dbReference type="NCBI Taxonomy" id="61149"/>
    <lineage>
        <taxon>Eukaryota</taxon>
        <taxon>Viridiplantae</taxon>
        <taxon>Streptophyta</taxon>
        <taxon>Embryophyta</taxon>
        <taxon>Tracheophyta</taxon>
        <taxon>Spermatophyta</taxon>
        <taxon>Magnoliopsida</taxon>
        <taxon>eudicotyledons</taxon>
        <taxon>Gunneridae</taxon>
        <taxon>Pentapetalae</taxon>
        <taxon>rosids</taxon>
        <taxon>fabids</taxon>
        <taxon>Malpighiales</taxon>
        <taxon>Rhizophoraceae</taxon>
        <taxon>Rhizophora</taxon>
    </lineage>
</organism>
<sequence>MFREFGIAQPLFHQSVASGYFRKKIYIFQRFCIKAIFKTQNEYNGSRQKAHSAYIHDNREFRKEER</sequence>
<dbReference type="AlphaFoldDB" id="A0A2P2QD44"/>
<proteinExistence type="predicted"/>